<dbReference type="GO" id="GO:0006402">
    <property type="term" value="P:mRNA catabolic process"/>
    <property type="evidence" value="ECO:0007669"/>
    <property type="project" value="TreeGrafter"/>
</dbReference>
<dbReference type="InterPro" id="IPR050180">
    <property type="entry name" value="RNR_Ribonuclease"/>
</dbReference>
<dbReference type="PANTHER" id="PTHR23355">
    <property type="entry name" value="RIBONUCLEASE"/>
    <property type="match status" value="1"/>
</dbReference>
<accession>A0A6C0F0V4</accession>
<proteinExistence type="predicted"/>
<dbReference type="Pfam" id="PF00773">
    <property type="entry name" value="RNB"/>
    <property type="match status" value="1"/>
</dbReference>
<dbReference type="SMART" id="SM00955">
    <property type="entry name" value="RNB"/>
    <property type="match status" value="1"/>
</dbReference>
<dbReference type="GO" id="GO:0003723">
    <property type="term" value="F:RNA binding"/>
    <property type="evidence" value="ECO:0007669"/>
    <property type="project" value="InterPro"/>
</dbReference>
<evidence type="ECO:0000259" key="1">
    <source>
        <dbReference type="SMART" id="SM00955"/>
    </source>
</evidence>
<protein>
    <recommendedName>
        <fullName evidence="1">RNB domain-containing protein</fullName>
    </recommendedName>
</protein>
<dbReference type="InterPro" id="IPR012340">
    <property type="entry name" value="NA-bd_OB-fold"/>
</dbReference>
<sequence>MYQIIVENGQFEFYEFDSLIPERDNESFKNIQMKNSKMFSLDVVDKSGTLMYSYIRSGEIIPGVLILNGNRTYGKTENGKRNLYKCIPDNRELPAFLVPYDIKLGFSKDVKNKYVVIRFEHWNDKHPRGMILETIGDVNVMDAYYEYKLYCRDIHDSIALFTSKTRELVKLYGDVVNSILQNTKYNIEDRQDVLVYSIDPDGCTDIDDAFSIQPDGDGYKVSIYIANVFVFMEELKLWDQIEYRVSTIYLPDKKRTMLPAVLSENLCSLLEKQTRIAFCMDVYLNSTGQLMSKHEFKNVSIKVHSNFAYEEPKLLANKNYQMMLGLTRKMKSDINNSHDLVEYWMIYMNSKCGEQLALIQNGIFRTATIKENTDNKMSRIIRNWNDVSCKYVVFSNTENISHQLLKADTYVHITSPIRRLVDLLNQTIFIYHMNISEISESASKFVKDWTRKIEYVNKKTKSIRKVQTDCDLMTMCYNNPDIVAAIHPGVVFDQVIDKDGMFKYSIYLHDLRTFGKIRTDLNISNYSDANFKLYYFGDEYDSKRKLKFQII</sequence>
<dbReference type="PANTHER" id="PTHR23355:SF9">
    <property type="entry name" value="DIS3-LIKE EXONUCLEASE 2"/>
    <property type="match status" value="1"/>
</dbReference>
<dbReference type="GO" id="GO:0000175">
    <property type="term" value="F:3'-5'-RNA exonuclease activity"/>
    <property type="evidence" value="ECO:0007669"/>
    <property type="project" value="TreeGrafter"/>
</dbReference>
<dbReference type="InterPro" id="IPR001900">
    <property type="entry name" value="RNase_II/R"/>
</dbReference>
<dbReference type="SUPFAM" id="SSF50249">
    <property type="entry name" value="Nucleic acid-binding proteins"/>
    <property type="match status" value="1"/>
</dbReference>
<organism evidence="2">
    <name type="scientific">viral metagenome</name>
    <dbReference type="NCBI Taxonomy" id="1070528"/>
    <lineage>
        <taxon>unclassified sequences</taxon>
        <taxon>metagenomes</taxon>
        <taxon>organismal metagenomes</taxon>
    </lineage>
</organism>
<feature type="domain" description="RNB" evidence="1">
    <location>
        <begin position="187"/>
        <end position="435"/>
    </location>
</feature>
<evidence type="ECO:0000313" key="2">
    <source>
        <dbReference type="EMBL" id="QHT35008.1"/>
    </source>
</evidence>
<name>A0A6C0F0V4_9ZZZZ</name>
<reference evidence="2" key="1">
    <citation type="journal article" date="2020" name="Nature">
        <title>Giant virus diversity and host interactions through global metagenomics.</title>
        <authorList>
            <person name="Schulz F."/>
            <person name="Roux S."/>
            <person name="Paez-Espino D."/>
            <person name="Jungbluth S."/>
            <person name="Walsh D.A."/>
            <person name="Denef V.J."/>
            <person name="McMahon K.D."/>
            <person name="Konstantinidis K.T."/>
            <person name="Eloe-Fadrosh E.A."/>
            <person name="Kyrpides N.C."/>
            <person name="Woyke T."/>
        </authorList>
    </citation>
    <scope>NUCLEOTIDE SEQUENCE</scope>
    <source>
        <strain evidence="2">GVMAG-M-3300009180-1</strain>
    </source>
</reference>
<dbReference type="AlphaFoldDB" id="A0A6C0F0V4"/>
<dbReference type="EMBL" id="MN739011">
    <property type="protein sequence ID" value="QHT35008.1"/>
    <property type="molecule type" value="Genomic_DNA"/>
</dbReference>